<dbReference type="AlphaFoldDB" id="A0A1E1F277"/>
<dbReference type="Proteomes" id="UP000218272">
    <property type="component" value="Chromosome SCLO_1"/>
</dbReference>
<dbReference type="RefSeq" id="WP_066514800.1">
    <property type="nucleotide sequence ID" value="NZ_AP017655.1"/>
</dbReference>
<dbReference type="EMBL" id="AP017655">
    <property type="protein sequence ID" value="BAV64627.1"/>
    <property type="molecule type" value="Genomic_DNA"/>
</dbReference>
<accession>A0A1E1F277</accession>
<gene>
    <name evidence="1" type="ORF">SCLO_1015870</name>
</gene>
<organism evidence="1 2">
    <name type="scientific">Sphingobium cloacae</name>
    <dbReference type="NCBI Taxonomy" id="120107"/>
    <lineage>
        <taxon>Bacteria</taxon>
        <taxon>Pseudomonadati</taxon>
        <taxon>Pseudomonadota</taxon>
        <taxon>Alphaproteobacteria</taxon>
        <taxon>Sphingomonadales</taxon>
        <taxon>Sphingomonadaceae</taxon>
        <taxon>Sphingobium</taxon>
    </lineage>
</organism>
<protein>
    <submittedName>
        <fullName evidence="1">Uncharacterized protein</fullName>
    </submittedName>
</protein>
<dbReference type="KEGG" id="sclo:SCLO_1015870"/>
<name>A0A1E1F277_9SPHN</name>
<reference evidence="1 2" key="1">
    <citation type="submission" date="2016-10" db="EMBL/GenBank/DDBJ databases">
        <title>Complete Genome Sequence of the Nonylphenol-Degrading Bacterium Sphingobium cloacae JCM 10874T.</title>
        <authorList>
            <person name="Ootsuka M."/>
            <person name="Nishizawa T."/>
            <person name="Ohta H."/>
        </authorList>
    </citation>
    <scope>NUCLEOTIDE SEQUENCE [LARGE SCALE GENOMIC DNA]</scope>
    <source>
        <strain evidence="1 2">JCM 10874</strain>
    </source>
</reference>
<evidence type="ECO:0000313" key="1">
    <source>
        <dbReference type="EMBL" id="BAV64627.1"/>
    </source>
</evidence>
<sequence length="115" mass="12962">MASEIDSNRIITSLKEWASESEQARLWLSTGKNGAEVSSFVEAQEQLFTDTGLGDELEKRRPVFSDAIDDQLRFFSDMLSNIDSNRTPLEIIHDDRMSEVRAAAQRLLTLIEGSI</sequence>
<proteinExistence type="predicted"/>
<evidence type="ECO:0000313" key="2">
    <source>
        <dbReference type="Proteomes" id="UP000218272"/>
    </source>
</evidence>
<dbReference type="OrthoDB" id="4871291at2"/>
<keyword evidence="2" id="KW-1185">Reference proteome</keyword>